<comment type="similarity">
    <text evidence="1 3">Belongs to the type-B carboxylesterase/lipase family.</text>
</comment>
<name>A0ABP8W340_9PSEU</name>
<evidence type="ECO:0000313" key="5">
    <source>
        <dbReference type="EMBL" id="GAA4679310.1"/>
    </source>
</evidence>
<feature type="domain" description="Carboxylesterase type B" evidence="4">
    <location>
        <begin position="2"/>
        <end position="488"/>
    </location>
</feature>
<dbReference type="RefSeq" id="WP_345378708.1">
    <property type="nucleotide sequence ID" value="NZ_BAABIC010000003.1"/>
</dbReference>
<dbReference type="Pfam" id="PF00135">
    <property type="entry name" value="COesterase"/>
    <property type="match status" value="1"/>
</dbReference>
<dbReference type="SUPFAM" id="SSF53474">
    <property type="entry name" value="alpha/beta-Hydrolases"/>
    <property type="match status" value="1"/>
</dbReference>
<dbReference type="EC" id="3.1.1.-" evidence="3"/>
<dbReference type="PANTHER" id="PTHR11559">
    <property type="entry name" value="CARBOXYLESTERASE"/>
    <property type="match status" value="1"/>
</dbReference>
<gene>
    <name evidence="5" type="ORF">GCM10023215_10450</name>
</gene>
<dbReference type="InterPro" id="IPR029058">
    <property type="entry name" value="AB_hydrolase_fold"/>
</dbReference>
<evidence type="ECO:0000313" key="6">
    <source>
        <dbReference type="Proteomes" id="UP001500325"/>
    </source>
</evidence>
<dbReference type="EMBL" id="BAABIC010000003">
    <property type="protein sequence ID" value="GAA4679310.1"/>
    <property type="molecule type" value="Genomic_DNA"/>
</dbReference>
<evidence type="ECO:0000256" key="1">
    <source>
        <dbReference type="ARBA" id="ARBA00005964"/>
    </source>
</evidence>
<comment type="caution">
    <text evidence="5">The sequence shown here is derived from an EMBL/GenBank/DDBJ whole genome shotgun (WGS) entry which is preliminary data.</text>
</comment>
<evidence type="ECO:0000256" key="2">
    <source>
        <dbReference type="ARBA" id="ARBA00022801"/>
    </source>
</evidence>
<keyword evidence="6" id="KW-1185">Reference proteome</keyword>
<organism evidence="5 6">
    <name type="scientific">Pseudonocardia yuanmonensis</name>
    <dbReference type="NCBI Taxonomy" id="1095914"/>
    <lineage>
        <taxon>Bacteria</taxon>
        <taxon>Bacillati</taxon>
        <taxon>Actinomycetota</taxon>
        <taxon>Actinomycetes</taxon>
        <taxon>Pseudonocardiales</taxon>
        <taxon>Pseudonocardiaceae</taxon>
        <taxon>Pseudonocardia</taxon>
    </lineage>
</organism>
<dbReference type="PROSITE" id="PS00122">
    <property type="entry name" value="CARBOXYLESTERASE_B_1"/>
    <property type="match status" value="1"/>
</dbReference>
<dbReference type="Proteomes" id="UP001500325">
    <property type="component" value="Unassembled WGS sequence"/>
</dbReference>
<dbReference type="InterPro" id="IPR002018">
    <property type="entry name" value="CarbesteraseB"/>
</dbReference>
<dbReference type="InterPro" id="IPR019826">
    <property type="entry name" value="Carboxylesterase_B_AS"/>
</dbReference>
<evidence type="ECO:0000256" key="3">
    <source>
        <dbReference type="RuleBase" id="RU361235"/>
    </source>
</evidence>
<evidence type="ECO:0000259" key="4">
    <source>
        <dbReference type="Pfam" id="PF00135"/>
    </source>
</evidence>
<accession>A0ABP8W340</accession>
<proteinExistence type="inferred from homology"/>
<keyword evidence="2 3" id="KW-0378">Hydrolase</keyword>
<dbReference type="Gene3D" id="3.40.50.1820">
    <property type="entry name" value="alpha/beta hydrolase"/>
    <property type="match status" value="1"/>
</dbReference>
<sequence length="495" mass="52153">MDPIVKTRHGELRGRIEDGVAVFRGVPFAAPPFGPRRFRPPQPVEPWTGVRDATAVGAIPPALPPAPEVRAFVPDAGVAGEDCLNLTLWTPEVGPADLPVMVWITGGFFKYGSGAPYDGSRFARDGVVCVTLNYRAGPEGFLDLGDGLADLGLLDQVAALEWVRDSVADFGGNPGEVTVFGESAGAMSIGTLLSMPRSEGLFHRAIAQSGAAHTVSPAADARRVAADLAARLGVPATREALAAVPLERLWQAQAELEAALEADPDPRRWGREMALGRLPWQPSIDGDVVPERPIDRIAAGAGGGVDLIVGTTVDEGRLGLVASGAVDRVPAGALREAAALFGLDPDRAEAAYRAAYPGQGEGDLLAALQTDGFWRIPALRLADAHTAGPAATYMYEFAWRSPAFGGLLGACHGLDVPFVFDTLGPGAMLGPALGDDPPRELAHAMHSAWVAFAAHGDPGWPAYEPTRRATMRFDTTSEVVDDPRAAERRLWAGVR</sequence>
<reference evidence="6" key="1">
    <citation type="journal article" date="2019" name="Int. J. Syst. Evol. Microbiol.">
        <title>The Global Catalogue of Microorganisms (GCM) 10K type strain sequencing project: providing services to taxonomists for standard genome sequencing and annotation.</title>
        <authorList>
            <consortium name="The Broad Institute Genomics Platform"/>
            <consortium name="The Broad Institute Genome Sequencing Center for Infectious Disease"/>
            <person name="Wu L."/>
            <person name="Ma J."/>
        </authorList>
    </citation>
    <scope>NUCLEOTIDE SEQUENCE [LARGE SCALE GENOMIC DNA]</scope>
    <source>
        <strain evidence="6">JCM 18055</strain>
    </source>
</reference>
<dbReference type="InterPro" id="IPR050309">
    <property type="entry name" value="Type-B_Carboxylest/Lipase"/>
</dbReference>
<protein>
    <recommendedName>
        <fullName evidence="3">Carboxylic ester hydrolase</fullName>
        <ecNumber evidence="3">3.1.1.-</ecNumber>
    </recommendedName>
</protein>